<dbReference type="STRING" id="243090.RB8103"/>
<dbReference type="KEGG" id="rba:RB8103"/>
<feature type="compositionally biased region" description="Polar residues" evidence="1">
    <location>
        <begin position="80"/>
        <end position="114"/>
    </location>
</feature>
<dbReference type="InParanoid" id="Q7UG57"/>
<gene>
    <name evidence="2" type="ordered locus">RB8103</name>
</gene>
<name>Q7UG57_RHOBA</name>
<dbReference type="HOGENOM" id="CLU_2013466_0_0_0"/>
<keyword evidence="3" id="KW-1185">Reference proteome</keyword>
<dbReference type="EnsemblBacteria" id="CAD78472">
    <property type="protein sequence ID" value="CAD78472"/>
    <property type="gene ID" value="RB8103"/>
</dbReference>
<evidence type="ECO:0000256" key="1">
    <source>
        <dbReference type="SAM" id="MobiDB-lite"/>
    </source>
</evidence>
<dbReference type="EMBL" id="BX294147">
    <property type="protein sequence ID" value="CAD78472.1"/>
    <property type="molecule type" value="Genomic_DNA"/>
</dbReference>
<dbReference type="Proteomes" id="UP000001025">
    <property type="component" value="Chromosome"/>
</dbReference>
<organism evidence="2 3">
    <name type="scientific">Rhodopirellula baltica (strain DSM 10527 / NCIMB 13988 / SH1)</name>
    <dbReference type="NCBI Taxonomy" id="243090"/>
    <lineage>
        <taxon>Bacteria</taxon>
        <taxon>Pseudomonadati</taxon>
        <taxon>Planctomycetota</taxon>
        <taxon>Planctomycetia</taxon>
        <taxon>Pirellulales</taxon>
        <taxon>Pirellulaceae</taxon>
        <taxon>Rhodopirellula</taxon>
    </lineage>
</organism>
<accession>Q7UG57</accession>
<feature type="compositionally biased region" description="Basic residues" evidence="1">
    <location>
        <begin position="62"/>
        <end position="77"/>
    </location>
</feature>
<protein>
    <submittedName>
        <fullName evidence="2">Uncharacterized protein</fullName>
    </submittedName>
</protein>
<reference evidence="2 3" key="1">
    <citation type="journal article" date="2003" name="Proc. Natl. Acad. Sci. U.S.A.">
        <title>Complete genome sequence of the marine planctomycete Pirellula sp. strain 1.</title>
        <authorList>
            <person name="Gloeckner F.O."/>
            <person name="Kube M."/>
            <person name="Bauer M."/>
            <person name="Teeling H."/>
            <person name="Lombardot T."/>
            <person name="Ludwig W."/>
            <person name="Gade D."/>
            <person name="Beck A."/>
            <person name="Borzym K."/>
            <person name="Heitmann K."/>
            <person name="Rabus R."/>
            <person name="Schlesner H."/>
            <person name="Amann R."/>
            <person name="Reinhardt R."/>
        </authorList>
    </citation>
    <scope>NUCLEOTIDE SEQUENCE [LARGE SCALE GENOMIC DNA]</scope>
    <source>
        <strain evidence="3">DSM 10527 / NCIMB 13988 / SH1</strain>
    </source>
</reference>
<evidence type="ECO:0000313" key="2">
    <source>
        <dbReference type="EMBL" id="CAD78472.1"/>
    </source>
</evidence>
<feature type="region of interest" description="Disordered" evidence="1">
    <location>
        <begin position="61"/>
        <end position="123"/>
    </location>
</feature>
<proteinExistence type="predicted"/>
<sequence>MIEITTNISINVNAALFRGSNGCLRDDSKWRRLMDITMKTVEEDETRAQRGILVQLHFSHGLARHQRQKGTHARTFTKRAGSSSSQIHRHQNTTPSSAKYSTGSEPQHLVSANTVGPFPPIKL</sequence>
<dbReference type="AlphaFoldDB" id="Q7UG57"/>
<evidence type="ECO:0000313" key="3">
    <source>
        <dbReference type="Proteomes" id="UP000001025"/>
    </source>
</evidence>